<protein>
    <submittedName>
        <fullName evidence="1">Uncharacterized protein</fullName>
    </submittedName>
</protein>
<dbReference type="EMBL" id="JAKMXF010000338">
    <property type="protein sequence ID" value="KAI6647736.1"/>
    <property type="molecule type" value="Genomic_DNA"/>
</dbReference>
<evidence type="ECO:0000313" key="1">
    <source>
        <dbReference type="EMBL" id="KAI6647736.1"/>
    </source>
</evidence>
<proteinExistence type="predicted"/>
<dbReference type="AlphaFoldDB" id="A0AAV7JGB5"/>
<evidence type="ECO:0000313" key="2">
    <source>
        <dbReference type="Proteomes" id="UP001165289"/>
    </source>
</evidence>
<keyword evidence="2" id="KW-1185">Reference proteome</keyword>
<accession>A0AAV7JGB5</accession>
<sequence>MYLLEMMNCVAFYKLLESLPTTFDPTYIPHPLHSPLASLTIQLTFSLPQTYVQATPTSQYPDTNIVTENYKALNQSVTTFSTGQISNTRTPVVGKRYFSLAVTRKAERISFHNTGSPKSVKCSKNFNDIADLVNASNTLQSMVTHSLYVLMTRENYFPHIILKINELGKRHIFITKLPRQSPSVLERIDLQVHAIEANKEARIQIGNTSRRRRMGQLETTIKRFYLQL</sequence>
<dbReference type="Proteomes" id="UP001165289">
    <property type="component" value="Unassembled WGS sequence"/>
</dbReference>
<name>A0AAV7JGB5_9METZ</name>
<comment type="caution">
    <text evidence="1">The sequence shown here is derived from an EMBL/GenBank/DDBJ whole genome shotgun (WGS) entry which is preliminary data.</text>
</comment>
<organism evidence="1 2">
    <name type="scientific">Oopsacas minuta</name>
    <dbReference type="NCBI Taxonomy" id="111878"/>
    <lineage>
        <taxon>Eukaryota</taxon>
        <taxon>Metazoa</taxon>
        <taxon>Porifera</taxon>
        <taxon>Hexactinellida</taxon>
        <taxon>Hexasterophora</taxon>
        <taxon>Lyssacinosida</taxon>
        <taxon>Leucopsacidae</taxon>
        <taxon>Oopsacas</taxon>
    </lineage>
</organism>
<gene>
    <name evidence="1" type="ORF">LOD99_8577</name>
</gene>
<reference evidence="1 2" key="1">
    <citation type="journal article" date="2023" name="BMC Biol.">
        <title>The compact genome of the sponge Oopsacas minuta (Hexactinellida) is lacking key metazoan core genes.</title>
        <authorList>
            <person name="Santini S."/>
            <person name="Schenkelaars Q."/>
            <person name="Jourda C."/>
            <person name="Duchesne M."/>
            <person name="Belahbib H."/>
            <person name="Rocher C."/>
            <person name="Selva M."/>
            <person name="Riesgo A."/>
            <person name="Vervoort M."/>
            <person name="Leys S.P."/>
            <person name="Kodjabachian L."/>
            <person name="Le Bivic A."/>
            <person name="Borchiellini C."/>
            <person name="Claverie J.M."/>
            <person name="Renard E."/>
        </authorList>
    </citation>
    <scope>NUCLEOTIDE SEQUENCE [LARGE SCALE GENOMIC DNA]</scope>
    <source>
        <strain evidence="1">SPO-2</strain>
    </source>
</reference>